<keyword evidence="4 6" id="KW-0378">Hydrolase</keyword>
<dbReference type="InterPro" id="IPR035930">
    <property type="entry name" value="FomD-like_sf"/>
</dbReference>
<dbReference type="InterPro" id="IPR016730">
    <property type="entry name" value="RNA-bd_FAU-1"/>
</dbReference>
<sequence>MSVRVRGIYATALTRLLSDAGLDVVQASGPIEERFDADFPTERAAATVETTDDRQGVGVSGDSEPVERVLDHLGDLGRDTLHWADPLPAEAVYDGEVTETRGSGAVVDCGDGEGFLPYANADDRVEAGDCLRVQVVEGSAPWTDGRPVLDTTIAVRGELLTLERGGSNSTTAGGPAMLDVIAADPREGWGVSWERESDDASFDGLADALSAANERAEAIDAALDGVGIASEDAPARRYDGGATTWIWFGRESRFALDEQRRAVTTTMTGHHRVKAGDDAASAAVDYVEALCADPGADDETDFPFAVTARQFGPRAGGSIALGHGKPDGRLITLGRADVQSVGADGTVTVEREMSPGGEYDALGVPKEGGDIAETKLKEGRWWYPTVYRDGDGEKKGTYVNVCTPVEIFPDTARYVDLHVDVIKHADGRVERVDDDELDAAVEAGDIPEDLAERARSVAAAVANALDPK</sequence>
<dbReference type="GO" id="GO:0035925">
    <property type="term" value="F:mRNA 3'-UTR AU-rich region binding"/>
    <property type="evidence" value="ECO:0007669"/>
    <property type="project" value="UniProtKB-UniRule"/>
</dbReference>
<evidence type="ECO:0000259" key="7">
    <source>
        <dbReference type="Pfam" id="PF04167"/>
    </source>
</evidence>
<organism evidence="8 9">
    <name type="scientific">Haloarcula limicola</name>
    <dbReference type="NCBI Taxonomy" id="1429915"/>
    <lineage>
        <taxon>Archaea</taxon>
        <taxon>Methanobacteriati</taxon>
        <taxon>Methanobacteriota</taxon>
        <taxon>Stenosarchaea group</taxon>
        <taxon>Halobacteria</taxon>
        <taxon>Halobacteriales</taxon>
        <taxon>Haloarculaceae</taxon>
        <taxon>Haloarcula</taxon>
    </lineage>
</organism>
<dbReference type="EC" id="3.1.26.-" evidence="6"/>
<dbReference type="AlphaFoldDB" id="A0A8J7Y9A3"/>
<proteinExistence type="inferred from homology"/>
<evidence type="ECO:0000256" key="5">
    <source>
        <dbReference type="ARBA" id="ARBA00022884"/>
    </source>
</evidence>
<feature type="domain" description="DUF402" evidence="7">
    <location>
        <begin position="334"/>
        <end position="465"/>
    </location>
</feature>
<evidence type="ECO:0000256" key="3">
    <source>
        <dbReference type="ARBA" id="ARBA00022759"/>
    </source>
</evidence>
<reference evidence="8 9" key="1">
    <citation type="submission" date="2021-06" db="EMBL/GenBank/DDBJ databases">
        <title>New haloarchaea isolates fom saline soil.</title>
        <authorList>
            <person name="Duran-Viseras A."/>
            <person name="Sanchez-Porro C.S."/>
            <person name="Ventosa A."/>
        </authorList>
    </citation>
    <scope>NUCLEOTIDE SEQUENCE [LARGE SCALE GENOMIC DNA]</scope>
    <source>
        <strain evidence="8 9">JCM 183640</strain>
    </source>
</reference>
<keyword evidence="9" id="KW-1185">Reference proteome</keyword>
<dbReference type="Proteomes" id="UP000766550">
    <property type="component" value="Unassembled WGS sequence"/>
</dbReference>
<evidence type="ECO:0000256" key="2">
    <source>
        <dbReference type="ARBA" id="ARBA00022722"/>
    </source>
</evidence>
<keyword evidence="3 6" id="KW-0255">Endonuclease</keyword>
<dbReference type="RefSeq" id="WP_162317135.1">
    <property type="nucleotide sequence ID" value="NZ_JAHQXF010000001.1"/>
</dbReference>
<dbReference type="Pfam" id="PF04167">
    <property type="entry name" value="DUF402"/>
    <property type="match status" value="1"/>
</dbReference>
<comment type="function">
    <text evidence="6">Probable RNase involved in rRNA stability through maturation and/or degradation of precursor rRNAs. Binds to RNA in loop regions with AU-rich sequences.</text>
</comment>
<dbReference type="InterPro" id="IPR007295">
    <property type="entry name" value="DUF402"/>
</dbReference>
<evidence type="ECO:0000256" key="6">
    <source>
        <dbReference type="HAMAP-Rule" id="MF_01910"/>
    </source>
</evidence>
<dbReference type="InterPro" id="IPR050212">
    <property type="entry name" value="Ntdp-like"/>
</dbReference>
<keyword evidence="5 6" id="KW-0694">RNA-binding</keyword>
<dbReference type="PANTHER" id="PTHR39159:SF1">
    <property type="entry name" value="UPF0374 PROTEIN YGAC"/>
    <property type="match status" value="1"/>
</dbReference>
<dbReference type="EMBL" id="JAHQXF010000001">
    <property type="protein sequence ID" value="MBV0924054.1"/>
    <property type="molecule type" value="Genomic_DNA"/>
</dbReference>
<comment type="caution">
    <text evidence="8">The sequence shown here is derived from an EMBL/GenBank/DDBJ whole genome shotgun (WGS) entry which is preliminary data.</text>
</comment>
<evidence type="ECO:0000256" key="4">
    <source>
        <dbReference type="ARBA" id="ARBA00022801"/>
    </source>
</evidence>
<evidence type="ECO:0000256" key="1">
    <source>
        <dbReference type="ARBA" id="ARBA00022552"/>
    </source>
</evidence>
<accession>A0A8J7Y9A3</accession>
<keyword evidence="2 6" id="KW-0540">Nuclease</keyword>
<gene>
    <name evidence="6" type="primary">fau-1</name>
    <name evidence="8" type="ORF">KTS45_07535</name>
</gene>
<dbReference type="Gene3D" id="2.40.380.10">
    <property type="entry name" value="FomD-like"/>
    <property type="match status" value="1"/>
</dbReference>
<dbReference type="HAMAP" id="MF_01910">
    <property type="entry name" value="RNA_binding_AU_1"/>
    <property type="match status" value="1"/>
</dbReference>
<evidence type="ECO:0000313" key="8">
    <source>
        <dbReference type="EMBL" id="MBV0924054.1"/>
    </source>
</evidence>
<dbReference type="PIRSF" id="PIRSF018644">
    <property type="entry name" value="RNA-binding_FAU-1"/>
    <property type="match status" value="1"/>
</dbReference>
<name>A0A8J7Y9A3_9EURY</name>
<dbReference type="PANTHER" id="PTHR39159">
    <property type="match status" value="1"/>
</dbReference>
<dbReference type="GO" id="GO:0006364">
    <property type="term" value="P:rRNA processing"/>
    <property type="evidence" value="ECO:0007669"/>
    <property type="project" value="UniProtKB-UniRule"/>
</dbReference>
<evidence type="ECO:0000313" key="9">
    <source>
        <dbReference type="Proteomes" id="UP000766550"/>
    </source>
</evidence>
<comment type="similarity">
    <text evidence="6">Belongs to the FAU-1 family.</text>
</comment>
<dbReference type="SUPFAM" id="SSF159234">
    <property type="entry name" value="FomD-like"/>
    <property type="match status" value="1"/>
</dbReference>
<dbReference type="GO" id="GO:0016891">
    <property type="term" value="F:RNA endonuclease activity producing 5'-phosphomonoesters, hydrolytic mechanism"/>
    <property type="evidence" value="ECO:0007669"/>
    <property type="project" value="UniProtKB-UniRule"/>
</dbReference>
<dbReference type="OrthoDB" id="84798at2157"/>
<keyword evidence="1 6" id="KW-0698">rRNA processing</keyword>
<protein>
    <recommendedName>
        <fullName evidence="6">Probable ribonuclease FAU-1</fullName>
        <ecNumber evidence="6">3.1.26.-</ecNumber>
    </recommendedName>
    <alternativeName>
        <fullName evidence="6">RNA-binding protein FAU-1</fullName>
    </alternativeName>
</protein>